<dbReference type="SMART" id="SM00014">
    <property type="entry name" value="acidPPc"/>
    <property type="match status" value="1"/>
</dbReference>
<feature type="transmembrane region" description="Helical" evidence="1">
    <location>
        <begin position="238"/>
        <end position="257"/>
    </location>
</feature>
<evidence type="ECO:0000313" key="3">
    <source>
        <dbReference type="EMBL" id="MFD1710479.1"/>
    </source>
</evidence>
<dbReference type="PANTHER" id="PTHR14969">
    <property type="entry name" value="SPHINGOSINE-1-PHOSPHATE PHOSPHOHYDROLASE"/>
    <property type="match status" value="1"/>
</dbReference>
<keyword evidence="1" id="KW-0472">Membrane</keyword>
<dbReference type="Pfam" id="PF01569">
    <property type="entry name" value="PAP2"/>
    <property type="match status" value="1"/>
</dbReference>
<feature type="domain" description="Phosphatidic acid phosphatase type 2/haloperoxidase" evidence="2">
    <location>
        <begin position="139"/>
        <end position="250"/>
    </location>
</feature>
<dbReference type="RefSeq" id="WP_147912609.1">
    <property type="nucleotide sequence ID" value="NZ_JBHUEJ010000016.1"/>
</dbReference>
<feature type="transmembrane region" description="Helical" evidence="1">
    <location>
        <begin position="139"/>
        <end position="156"/>
    </location>
</feature>
<dbReference type="InterPro" id="IPR036938">
    <property type="entry name" value="PAP2/HPO_sf"/>
</dbReference>
<organism evidence="3 4">
    <name type="scientific">Ottowia flava</name>
    <dbReference type="NCBI Taxonomy" id="2675430"/>
    <lineage>
        <taxon>Bacteria</taxon>
        <taxon>Pseudomonadati</taxon>
        <taxon>Pseudomonadota</taxon>
        <taxon>Betaproteobacteria</taxon>
        <taxon>Burkholderiales</taxon>
        <taxon>Comamonadaceae</taxon>
        <taxon>Ottowia</taxon>
    </lineage>
</organism>
<feature type="transmembrane region" description="Helical" evidence="1">
    <location>
        <begin position="22"/>
        <end position="41"/>
    </location>
</feature>
<reference evidence="4" key="1">
    <citation type="journal article" date="2019" name="Int. J. Syst. Evol. Microbiol.">
        <title>The Global Catalogue of Microorganisms (GCM) 10K type strain sequencing project: providing services to taxonomists for standard genome sequencing and annotation.</title>
        <authorList>
            <consortium name="The Broad Institute Genomics Platform"/>
            <consortium name="The Broad Institute Genome Sequencing Center for Infectious Disease"/>
            <person name="Wu L."/>
            <person name="Ma J."/>
        </authorList>
    </citation>
    <scope>NUCLEOTIDE SEQUENCE [LARGE SCALE GENOMIC DNA]</scope>
    <source>
        <strain evidence="4">LMG 29247</strain>
    </source>
</reference>
<keyword evidence="4" id="KW-1185">Reference proteome</keyword>
<dbReference type="EMBL" id="JBHUEJ010000016">
    <property type="protein sequence ID" value="MFD1710479.1"/>
    <property type="molecule type" value="Genomic_DNA"/>
</dbReference>
<protein>
    <submittedName>
        <fullName evidence="3">Phosphatase PAP2 family protein</fullName>
    </submittedName>
</protein>
<evidence type="ECO:0000259" key="2">
    <source>
        <dbReference type="SMART" id="SM00014"/>
    </source>
</evidence>
<comment type="caution">
    <text evidence="3">The sequence shown here is derived from an EMBL/GenBank/DDBJ whole genome shotgun (WGS) entry which is preliminary data.</text>
</comment>
<dbReference type="Gene3D" id="1.20.144.10">
    <property type="entry name" value="Phosphatidic acid phosphatase type 2/haloperoxidase"/>
    <property type="match status" value="1"/>
</dbReference>
<keyword evidence="1" id="KW-1133">Transmembrane helix</keyword>
<sequence length="265" mass="28023">MNSTGSGLTSLAQTLHHWLSPLAPWALVLLFLLALGFAWRVRRPAPGRVHVRAAGSGWLWLAGALALLAVALTWMVAQGYHPAVLAWDQQGAAWGAAMRADGWGAAATRLGELTSGPPMIAFVLLVALVLTLRRRGTLAWGWLLATSLNSQWVQVLKQAIARPRPSTVGDTLVTGFSFPSGHAAGAMMVFGLLAWLLCRRSAPAVQGLGALVVAAVIVCVGTSRVVLGVHYLSDVAAGFLWAGAWLACAVFALQPVAGRVPRLYR</sequence>
<dbReference type="SUPFAM" id="SSF48317">
    <property type="entry name" value="Acid phosphatase/Vanadium-dependent haloperoxidase"/>
    <property type="match status" value="1"/>
</dbReference>
<feature type="transmembrane region" description="Helical" evidence="1">
    <location>
        <begin position="210"/>
        <end position="232"/>
    </location>
</feature>
<dbReference type="CDD" id="cd03392">
    <property type="entry name" value="PAP2_like_2"/>
    <property type="match status" value="1"/>
</dbReference>
<feature type="transmembrane region" description="Helical" evidence="1">
    <location>
        <begin position="115"/>
        <end position="132"/>
    </location>
</feature>
<gene>
    <name evidence="3" type="ORF">ACFSF0_07665</name>
</gene>
<dbReference type="PANTHER" id="PTHR14969:SF13">
    <property type="entry name" value="AT30094P"/>
    <property type="match status" value="1"/>
</dbReference>
<dbReference type="Proteomes" id="UP001597304">
    <property type="component" value="Unassembled WGS sequence"/>
</dbReference>
<evidence type="ECO:0000256" key="1">
    <source>
        <dbReference type="SAM" id="Phobius"/>
    </source>
</evidence>
<keyword evidence="1" id="KW-0812">Transmembrane</keyword>
<feature type="transmembrane region" description="Helical" evidence="1">
    <location>
        <begin position="176"/>
        <end position="198"/>
    </location>
</feature>
<name>A0ABW4KRR9_9BURK</name>
<evidence type="ECO:0000313" key="4">
    <source>
        <dbReference type="Proteomes" id="UP001597304"/>
    </source>
</evidence>
<proteinExistence type="predicted"/>
<dbReference type="InterPro" id="IPR000326">
    <property type="entry name" value="PAP2/HPO"/>
</dbReference>
<feature type="transmembrane region" description="Helical" evidence="1">
    <location>
        <begin position="53"/>
        <end position="77"/>
    </location>
</feature>
<accession>A0ABW4KRR9</accession>